<gene>
    <name evidence="2" type="ORF">GE061_018965</name>
</gene>
<accession>A0A8S9X768</accession>
<comment type="caution">
    <text evidence="2">The sequence shown here is derived from an EMBL/GenBank/DDBJ whole genome shotgun (WGS) entry which is preliminary data.</text>
</comment>
<name>A0A8S9X768_APOLU</name>
<dbReference type="EMBL" id="WIXP02000009">
    <property type="protein sequence ID" value="KAF6204803.1"/>
    <property type="molecule type" value="Genomic_DNA"/>
</dbReference>
<dbReference type="AlphaFoldDB" id="A0A8S9X768"/>
<feature type="compositionally biased region" description="Low complexity" evidence="1">
    <location>
        <begin position="66"/>
        <end position="85"/>
    </location>
</feature>
<evidence type="ECO:0000313" key="3">
    <source>
        <dbReference type="Proteomes" id="UP000466442"/>
    </source>
</evidence>
<dbReference type="Proteomes" id="UP000466442">
    <property type="component" value="Linkage Group LG9"/>
</dbReference>
<sequence length="96" mass="10778">MMPGEDNEEFPNVRYDWSYFRQDSRATLGELLEMQDRLEGRRPSNRFQVGCTVRVLKKAPPQVNASSSRMNGSSSSNSNNGERSGPILSIDTNHAT</sequence>
<feature type="region of interest" description="Disordered" evidence="1">
    <location>
        <begin position="58"/>
        <end position="96"/>
    </location>
</feature>
<keyword evidence="3" id="KW-1185">Reference proteome</keyword>
<protein>
    <submittedName>
        <fullName evidence="2">Uncharacterized protein</fullName>
    </submittedName>
</protein>
<evidence type="ECO:0000313" key="2">
    <source>
        <dbReference type="EMBL" id="KAF6204803.1"/>
    </source>
</evidence>
<reference evidence="2" key="1">
    <citation type="journal article" date="2021" name="Mol. Ecol. Resour.">
        <title>Apolygus lucorum genome provides insights into omnivorousness and mesophyll feeding.</title>
        <authorList>
            <person name="Liu Y."/>
            <person name="Liu H."/>
            <person name="Wang H."/>
            <person name="Huang T."/>
            <person name="Liu B."/>
            <person name="Yang B."/>
            <person name="Yin L."/>
            <person name="Li B."/>
            <person name="Zhang Y."/>
            <person name="Zhang S."/>
            <person name="Jiang F."/>
            <person name="Zhang X."/>
            <person name="Ren Y."/>
            <person name="Wang B."/>
            <person name="Wang S."/>
            <person name="Lu Y."/>
            <person name="Wu K."/>
            <person name="Fan W."/>
            <person name="Wang G."/>
        </authorList>
    </citation>
    <scope>NUCLEOTIDE SEQUENCE</scope>
    <source>
        <strain evidence="2">12Hb</strain>
    </source>
</reference>
<evidence type="ECO:0000256" key="1">
    <source>
        <dbReference type="SAM" id="MobiDB-lite"/>
    </source>
</evidence>
<proteinExistence type="predicted"/>
<organism evidence="2 3">
    <name type="scientific">Apolygus lucorum</name>
    <name type="common">Small green plant bug</name>
    <name type="synonym">Lygocoris lucorum</name>
    <dbReference type="NCBI Taxonomy" id="248454"/>
    <lineage>
        <taxon>Eukaryota</taxon>
        <taxon>Metazoa</taxon>
        <taxon>Ecdysozoa</taxon>
        <taxon>Arthropoda</taxon>
        <taxon>Hexapoda</taxon>
        <taxon>Insecta</taxon>
        <taxon>Pterygota</taxon>
        <taxon>Neoptera</taxon>
        <taxon>Paraneoptera</taxon>
        <taxon>Hemiptera</taxon>
        <taxon>Heteroptera</taxon>
        <taxon>Panheteroptera</taxon>
        <taxon>Cimicomorpha</taxon>
        <taxon>Miridae</taxon>
        <taxon>Mirini</taxon>
        <taxon>Apolygus</taxon>
    </lineage>
</organism>